<dbReference type="EMBL" id="VHQG01000005">
    <property type="protein sequence ID" value="TPW74207.1"/>
    <property type="molecule type" value="Genomic_DNA"/>
</dbReference>
<reference evidence="8 9" key="1">
    <citation type="submission" date="2019-06" db="EMBL/GenBank/DDBJ databases">
        <authorList>
            <person name="Li F."/>
        </authorList>
    </citation>
    <scope>NUCLEOTIDE SEQUENCE [LARGE SCALE GENOMIC DNA]</scope>
    <source>
        <strain evidence="8 9">10F1D-1</strain>
    </source>
</reference>
<comment type="caution">
    <text evidence="8">The sequence shown here is derived from an EMBL/GenBank/DDBJ whole genome shotgun (WGS) entry which is preliminary data.</text>
</comment>
<feature type="region of interest" description="Disordered" evidence="6">
    <location>
        <begin position="251"/>
        <end position="285"/>
    </location>
</feature>
<evidence type="ECO:0000256" key="4">
    <source>
        <dbReference type="ARBA" id="ARBA00022807"/>
    </source>
</evidence>
<sequence length="415" mass="43090">MNERRRLWGAAAALVVVALIVGLETPGVANADPSYPTWDDVKRAQGNEAAKKAEIAKIQKLISGLEGQTADLGKKASVAAENVLQAQAALDAAQRKEDALTAQAKKAAETADASSLRAKRLLVQMARQGGGDITLSLLQGDAKDTDAALYRLGVMSRLSDSSRGVFEKAEYDRKNAAALSDDAAAAKKARDAKKKAAQTTLDAAKQAQSAVQTRLAAQDTVSTTLTAQLASLKNTTADVEREYQAGLAWERAQEAAKTPPAPPPSGNTGSPSNPPVTPETPVPPPVASVVDTAIAYAKAQIGEPYVLGGAGPSSWDCSGLTMMSYSASGVAIGGHGSNLQYNYLAAKGRLVTLANMQAGDLLFYSNGGAVGGSKYHVTMYIGGGQMIEAAYPGTTVRIRAVRYGDLVPYAGRPTG</sequence>
<keyword evidence="3" id="KW-0378">Hydrolase</keyword>
<keyword evidence="9" id="KW-1185">Reference proteome</keyword>
<organism evidence="8 9">
    <name type="scientific">Schumannella soli</name>
    <dbReference type="NCBI Taxonomy" id="2590779"/>
    <lineage>
        <taxon>Bacteria</taxon>
        <taxon>Bacillati</taxon>
        <taxon>Actinomycetota</taxon>
        <taxon>Actinomycetes</taxon>
        <taxon>Micrococcales</taxon>
        <taxon>Microbacteriaceae</taxon>
        <taxon>Schumannella</taxon>
    </lineage>
</organism>
<evidence type="ECO:0000256" key="3">
    <source>
        <dbReference type="ARBA" id="ARBA00022801"/>
    </source>
</evidence>
<dbReference type="InterPro" id="IPR000064">
    <property type="entry name" value="NLP_P60_dom"/>
</dbReference>
<dbReference type="OrthoDB" id="5177647at2"/>
<dbReference type="Pfam" id="PF00877">
    <property type="entry name" value="NLPC_P60"/>
    <property type="match status" value="1"/>
</dbReference>
<dbReference type="InterPro" id="IPR051794">
    <property type="entry name" value="PG_Endopeptidase_C40"/>
</dbReference>
<keyword evidence="5" id="KW-0175">Coiled coil</keyword>
<feature type="domain" description="NlpC/P60" evidence="7">
    <location>
        <begin position="287"/>
        <end position="415"/>
    </location>
</feature>
<evidence type="ECO:0000259" key="7">
    <source>
        <dbReference type="PROSITE" id="PS51935"/>
    </source>
</evidence>
<keyword evidence="4" id="KW-0788">Thiol protease</keyword>
<keyword evidence="2" id="KW-0645">Protease</keyword>
<dbReference type="Gene3D" id="3.90.1720.10">
    <property type="entry name" value="endopeptidase domain like (from Nostoc punctiforme)"/>
    <property type="match status" value="1"/>
</dbReference>
<dbReference type="Proteomes" id="UP000316252">
    <property type="component" value="Unassembled WGS sequence"/>
</dbReference>
<dbReference type="PROSITE" id="PS51935">
    <property type="entry name" value="NLPC_P60"/>
    <property type="match status" value="1"/>
</dbReference>
<dbReference type="PANTHER" id="PTHR47359">
    <property type="entry name" value="PEPTIDOGLYCAN DL-ENDOPEPTIDASE CWLO"/>
    <property type="match status" value="1"/>
</dbReference>
<evidence type="ECO:0000256" key="6">
    <source>
        <dbReference type="SAM" id="MobiDB-lite"/>
    </source>
</evidence>
<dbReference type="AlphaFoldDB" id="A0A506XY46"/>
<dbReference type="PROSITE" id="PS51318">
    <property type="entry name" value="TAT"/>
    <property type="match status" value="1"/>
</dbReference>
<dbReference type="SUPFAM" id="SSF54001">
    <property type="entry name" value="Cysteine proteinases"/>
    <property type="match status" value="1"/>
</dbReference>
<evidence type="ECO:0000256" key="1">
    <source>
        <dbReference type="ARBA" id="ARBA00007074"/>
    </source>
</evidence>
<dbReference type="InterPro" id="IPR006311">
    <property type="entry name" value="TAT_signal"/>
</dbReference>
<evidence type="ECO:0000313" key="9">
    <source>
        <dbReference type="Proteomes" id="UP000316252"/>
    </source>
</evidence>
<dbReference type="GO" id="GO:0008234">
    <property type="term" value="F:cysteine-type peptidase activity"/>
    <property type="evidence" value="ECO:0007669"/>
    <property type="project" value="UniProtKB-KW"/>
</dbReference>
<evidence type="ECO:0000256" key="5">
    <source>
        <dbReference type="SAM" id="Coils"/>
    </source>
</evidence>
<dbReference type="PANTHER" id="PTHR47359:SF3">
    <property type="entry name" value="NLP_P60 DOMAIN-CONTAINING PROTEIN-RELATED"/>
    <property type="match status" value="1"/>
</dbReference>
<dbReference type="RefSeq" id="WP_141164785.1">
    <property type="nucleotide sequence ID" value="NZ_VHQG01000005.1"/>
</dbReference>
<accession>A0A506XY46</accession>
<protein>
    <submittedName>
        <fullName evidence="8">NlpC/P60 family protein</fullName>
    </submittedName>
</protein>
<feature type="compositionally biased region" description="Pro residues" evidence="6">
    <location>
        <begin position="272"/>
        <end position="285"/>
    </location>
</feature>
<gene>
    <name evidence="8" type="ORF">FJ657_16410</name>
</gene>
<feature type="coiled-coil region" evidence="5">
    <location>
        <begin position="83"/>
        <end position="110"/>
    </location>
</feature>
<evidence type="ECO:0000256" key="2">
    <source>
        <dbReference type="ARBA" id="ARBA00022670"/>
    </source>
</evidence>
<proteinExistence type="inferred from homology"/>
<name>A0A506XY46_9MICO</name>
<evidence type="ECO:0000313" key="8">
    <source>
        <dbReference type="EMBL" id="TPW74207.1"/>
    </source>
</evidence>
<comment type="similarity">
    <text evidence="1">Belongs to the peptidase C40 family.</text>
</comment>
<dbReference type="GO" id="GO:0006508">
    <property type="term" value="P:proteolysis"/>
    <property type="evidence" value="ECO:0007669"/>
    <property type="project" value="UniProtKB-KW"/>
</dbReference>
<dbReference type="InterPro" id="IPR038765">
    <property type="entry name" value="Papain-like_cys_pep_sf"/>
</dbReference>